<evidence type="ECO:0000313" key="3">
    <source>
        <dbReference type="Proteomes" id="UP000247540"/>
    </source>
</evidence>
<feature type="signal peptide" evidence="1">
    <location>
        <begin position="1"/>
        <end position="20"/>
    </location>
</feature>
<dbReference type="RefSeq" id="WP_146228728.1">
    <property type="nucleotide sequence ID" value="NZ_JAMOFZ010000017.1"/>
</dbReference>
<dbReference type="Gene3D" id="3.20.20.80">
    <property type="entry name" value="Glycosidases"/>
    <property type="match status" value="1"/>
</dbReference>
<keyword evidence="3" id="KW-1185">Reference proteome</keyword>
<sequence length="630" mass="68099">MSSPPIAASVTPALSSRAHAASFSTAMTCLVLLLTGLLVLVGRGTPVAGQGPLLLAPMMGLDACLFAHRPDEAARAPAVAARCRGAQGSAAPVIESTLQALGDRRISRDGRLEMGYTLNLPLLKFLRREGDGWKIDHDAVARAVRSVRDSDRPVVLYLFSTHFGSGAPAEAALAQDPDNLLQTADGPLKPDRYYETDVYPWSFVRSDNGITRMREQVVGALLGGICSLDPAARNRVRGVTLLGELHHMFPRFEDGMGFSGPYAITDYSAASVRGFRRFLEQRFGSVAGFNRAVGVDYAGFDAVVPPSKNIRTTPLGRYEEHVDAYAAGTLPVAGWVYLRGATAIQPAWVRIYLNGTLAGRVAARFGRQDVAAAHPEFRTADIGWNFDLDYAALPSGLHRLDIYVELPVGGLAPLGDRLIAVMDRTQATPRPLPMAPLPAAAEPPPGLLSYLDGPAELSSYYFNPLAVQWNAFRAQQVRDYLAHFRSVVAGSCIPADRIYSHQILPFVNPGWDTSKFAVEQDLDVPPALGLGVSLYGEASYGRSFFDWFDSTGRTAYGVTEFHPLRPMDADALGAVLQRHAAHGARFLSFFAESDGSGPWRQGVHNIMSFDAGNPHNGAAQLREAVQGLMR</sequence>
<reference evidence="2 3" key="1">
    <citation type="submission" date="2018-06" db="EMBL/GenBank/DDBJ databases">
        <title>Genomic Encyclopedia of Type Strains, Phase III (KMG-III): the genomes of soil and plant-associated and newly described type strains.</title>
        <authorList>
            <person name="Whitman W."/>
        </authorList>
    </citation>
    <scope>NUCLEOTIDE SEQUENCE [LARGE SCALE GENOMIC DNA]</scope>
    <source>
        <strain evidence="2 3">CECT 7646</strain>
    </source>
</reference>
<keyword evidence="1" id="KW-0732">Signal</keyword>
<dbReference type="OrthoDB" id="8790280at2"/>
<feature type="chain" id="PRO_5016342276" description="Beta-galactosidase-like protein" evidence="1">
    <location>
        <begin position="21"/>
        <end position="630"/>
    </location>
</feature>
<evidence type="ECO:0000256" key="1">
    <source>
        <dbReference type="SAM" id="SignalP"/>
    </source>
</evidence>
<name>A0A318SFJ8_9BURK</name>
<comment type="caution">
    <text evidence="2">The sequence shown here is derived from an EMBL/GenBank/DDBJ whole genome shotgun (WGS) entry which is preliminary data.</text>
</comment>
<evidence type="ECO:0008006" key="4">
    <source>
        <dbReference type="Google" id="ProtNLM"/>
    </source>
</evidence>
<gene>
    <name evidence="2" type="ORF">DFQ15_11751</name>
</gene>
<organism evidence="2 3">
    <name type="scientific">Xylophilus ampelinus</name>
    <dbReference type="NCBI Taxonomy" id="54067"/>
    <lineage>
        <taxon>Bacteria</taxon>
        <taxon>Pseudomonadati</taxon>
        <taxon>Pseudomonadota</taxon>
        <taxon>Betaproteobacteria</taxon>
        <taxon>Burkholderiales</taxon>
        <taxon>Xylophilus</taxon>
    </lineage>
</organism>
<protein>
    <recommendedName>
        <fullName evidence="4">Beta-galactosidase-like protein</fullName>
    </recommendedName>
</protein>
<dbReference type="Proteomes" id="UP000247540">
    <property type="component" value="Unassembled WGS sequence"/>
</dbReference>
<accession>A0A318SFJ8</accession>
<dbReference type="EMBL" id="QJTC01000017">
    <property type="protein sequence ID" value="PYE76018.1"/>
    <property type="molecule type" value="Genomic_DNA"/>
</dbReference>
<evidence type="ECO:0000313" key="2">
    <source>
        <dbReference type="EMBL" id="PYE76018.1"/>
    </source>
</evidence>
<dbReference type="AlphaFoldDB" id="A0A318SFJ8"/>
<proteinExistence type="predicted"/>